<dbReference type="WBParaSite" id="SMUV_0000415401-mRNA-1">
    <property type="protein sequence ID" value="SMUV_0000415401-mRNA-1"/>
    <property type="gene ID" value="SMUV_0000415401"/>
</dbReference>
<evidence type="ECO:0000256" key="1">
    <source>
        <dbReference type="ARBA" id="ARBA00004656"/>
    </source>
</evidence>
<comment type="subcellular location">
    <subcellularLocation>
        <location evidence="1">Lysosome membrane</location>
    </subcellularLocation>
</comment>
<evidence type="ECO:0000313" key="7">
    <source>
        <dbReference type="WBParaSite" id="SMUV_0000415401-mRNA-1"/>
    </source>
</evidence>
<proteinExistence type="inferred from homology"/>
<dbReference type="Proteomes" id="UP000046393">
    <property type="component" value="Unplaced"/>
</dbReference>
<reference evidence="7" key="1">
    <citation type="submission" date="2017-02" db="UniProtKB">
        <authorList>
            <consortium name="WormBaseParasite"/>
        </authorList>
    </citation>
    <scope>IDENTIFICATION</scope>
</reference>
<evidence type="ECO:0000313" key="6">
    <source>
        <dbReference type="Proteomes" id="UP000046393"/>
    </source>
</evidence>
<protein>
    <recommendedName>
        <fullName evidence="3">BLOC-1-related complex subunit 7</fullName>
    </recommendedName>
</protein>
<dbReference type="InterPro" id="IPR032143">
    <property type="entry name" value="BORCS7"/>
</dbReference>
<keyword evidence="5" id="KW-0458">Lysosome</keyword>
<dbReference type="AlphaFoldDB" id="A0A0N5AIB3"/>
<dbReference type="Pfam" id="PF16088">
    <property type="entry name" value="BORCS7"/>
    <property type="match status" value="1"/>
</dbReference>
<evidence type="ECO:0000256" key="2">
    <source>
        <dbReference type="ARBA" id="ARBA00005433"/>
    </source>
</evidence>
<dbReference type="GO" id="GO:0005765">
    <property type="term" value="C:lysosomal membrane"/>
    <property type="evidence" value="ECO:0007669"/>
    <property type="project" value="UniProtKB-SubCell"/>
</dbReference>
<evidence type="ECO:0000256" key="3">
    <source>
        <dbReference type="ARBA" id="ARBA00022295"/>
    </source>
</evidence>
<keyword evidence="6" id="KW-1185">Reference proteome</keyword>
<evidence type="ECO:0000256" key="4">
    <source>
        <dbReference type="ARBA" id="ARBA00023136"/>
    </source>
</evidence>
<accession>A0A0N5AIB3</accession>
<organism evidence="6 7">
    <name type="scientific">Syphacia muris</name>
    <dbReference type="NCBI Taxonomy" id="451379"/>
    <lineage>
        <taxon>Eukaryota</taxon>
        <taxon>Metazoa</taxon>
        <taxon>Ecdysozoa</taxon>
        <taxon>Nematoda</taxon>
        <taxon>Chromadorea</taxon>
        <taxon>Rhabditida</taxon>
        <taxon>Spirurina</taxon>
        <taxon>Oxyuridomorpha</taxon>
        <taxon>Oxyuroidea</taxon>
        <taxon>Oxyuridae</taxon>
        <taxon>Syphacia</taxon>
    </lineage>
</organism>
<name>A0A0N5AIB3_9BILA</name>
<comment type="similarity">
    <text evidence="2">Belongs to the BORCS7 family.</text>
</comment>
<evidence type="ECO:0000256" key="5">
    <source>
        <dbReference type="ARBA" id="ARBA00023228"/>
    </source>
</evidence>
<sequence>MSASIPLEGRSRLPQKVQDIVQESGNIVTQVLNNSHSNEILGSAIKGFVQLESTMCQTATVSPLKKVSLEGVIKYHL</sequence>
<keyword evidence="4" id="KW-0472">Membrane</keyword>